<dbReference type="InterPro" id="IPR013083">
    <property type="entry name" value="Znf_RING/FYVE/PHD"/>
</dbReference>
<gene>
    <name evidence="10" type="ORF">sscle_13g096220</name>
</gene>
<dbReference type="OrthoDB" id="8062037at2759"/>
<feature type="coiled-coil region" evidence="7">
    <location>
        <begin position="129"/>
        <end position="261"/>
    </location>
</feature>
<dbReference type="SUPFAM" id="SSF57850">
    <property type="entry name" value="RING/U-box"/>
    <property type="match status" value="1"/>
</dbReference>
<keyword evidence="4" id="KW-0833">Ubl conjugation pathway</keyword>
<evidence type="ECO:0000256" key="4">
    <source>
        <dbReference type="ARBA" id="ARBA00022786"/>
    </source>
</evidence>
<evidence type="ECO:0000313" key="11">
    <source>
        <dbReference type="Proteomes" id="UP000177798"/>
    </source>
</evidence>
<dbReference type="VEuPathDB" id="FungiDB:sscle_13g096220"/>
<keyword evidence="2" id="KW-0479">Metal-binding</keyword>
<dbReference type="KEGG" id="ssl:SS1G_06903"/>
<dbReference type="Gene3D" id="1.10.287.1490">
    <property type="match status" value="1"/>
</dbReference>
<dbReference type="RefSeq" id="XP_001592662.1">
    <property type="nucleotide sequence ID" value="XM_001592612.1"/>
</dbReference>
<proteinExistence type="predicted"/>
<feature type="compositionally biased region" description="Basic and acidic residues" evidence="8">
    <location>
        <begin position="9"/>
        <end position="18"/>
    </location>
</feature>
<evidence type="ECO:0000259" key="9">
    <source>
        <dbReference type="PROSITE" id="PS50089"/>
    </source>
</evidence>
<evidence type="ECO:0000256" key="5">
    <source>
        <dbReference type="ARBA" id="ARBA00022833"/>
    </source>
</evidence>
<dbReference type="SUPFAM" id="SSF57997">
    <property type="entry name" value="Tropomyosin"/>
    <property type="match status" value="1"/>
</dbReference>
<evidence type="ECO:0000256" key="6">
    <source>
        <dbReference type="PROSITE-ProRule" id="PRU00175"/>
    </source>
</evidence>
<keyword evidence="5" id="KW-0862">Zinc</keyword>
<accession>A0A1D9QJ56</accession>
<dbReference type="Gene3D" id="3.30.40.10">
    <property type="entry name" value="Zinc/RING finger domain, C3HC4 (zinc finger)"/>
    <property type="match status" value="1"/>
</dbReference>
<name>A0A1D9QJ56_SCLS1</name>
<dbReference type="GO" id="GO:0051603">
    <property type="term" value="P:proteolysis involved in protein catabolic process"/>
    <property type="evidence" value="ECO:0007669"/>
    <property type="project" value="UniProtKB-ARBA"/>
</dbReference>
<dbReference type="EMBL" id="CP017826">
    <property type="protein sequence ID" value="APA14852.1"/>
    <property type="molecule type" value="Genomic_DNA"/>
</dbReference>
<sequence length="397" mass="45784">MSNTENIDEFTRRLGDIRRRNRPNQRRNYNFIPSRGPPEAPQVPVASRTYTSASRSSRSSPFNPNPEYQSIHNRRRAIQAAFAVTGQMSLRRPPVVLGGRQPVAHHMHRNELDIASNEPPINDTSPARLEELQSQVNHLHIHIDQLQTRIYQLQISISELPALAEHMQASTNLFLIRINQLKARLEQLQDRIDDFPIRITQLQTHFSPFPSNLESVQARIHQFRVRVDHLNARIEKLQTRIDRMSSQLNQLQTRVEHLLQRALLIMQEETNAPRTIPNHRPTLFPDFPLPPVLGRDRLNSILTRYQNTALRVRKTAIENLLQSVDGAWENIDLCFCGDLYEHVTAAGESHAPAKMPKCGHVFGRPCIALWLKEKDTCPMCRDEVDLPVGERDYLRDL</sequence>
<reference evidence="11" key="1">
    <citation type="journal article" date="2017" name="Genome Biol. Evol.">
        <title>The complete genome sequence of the phytopathogenic fungus Sclerotinia sclerotiorum reveals insights into the genome architecture of broad host range pathogens.</title>
        <authorList>
            <person name="Derbyshire M."/>
            <person name="Denton-Giles M."/>
            <person name="Hegedus D."/>
            <person name="Seifbarghy S."/>
            <person name="Rollins J."/>
            <person name="van Kan J."/>
            <person name="Seidl M.F."/>
            <person name="Faino L."/>
            <person name="Mbengue M."/>
            <person name="Navaud O."/>
            <person name="Raffaele S."/>
            <person name="Hammond-Kosack K."/>
            <person name="Heard S."/>
            <person name="Oliver R."/>
        </authorList>
    </citation>
    <scope>NUCLEOTIDE SEQUENCE [LARGE SCALE GENOMIC DNA]</scope>
    <source>
        <strain evidence="11">ATCC 18683 / 1980 / Ss-1</strain>
    </source>
</reference>
<dbReference type="InterPro" id="IPR001841">
    <property type="entry name" value="Znf_RING"/>
</dbReference>
<evidence type="ECO:0000256" key="7">
    <source>
        <dbReference type="SAM" id="Coils"/>
    </source>
</evidence>
<keyword evidence="7" id="KW-0175">Coiled coil</keyword>
<keyword evidence="3 6" id="KW-0863">Zinc-finger</keyword>
<dbReference type="GO" id="GO:0008270">
    <property type="term" value="F:zinc ion binding"/>
    <property type="evidence" value="ECO:0007669"/>
    <property type="project" value="UniProtKB-KW"/>
</dbReference>
<feature type="domain" description="RING-type" evidence="9">
    <location>
        <begin position="336"/>
        <end position="381"/>
    </location>
</feature>
<comment type="pathway">
    <text evidence="1">Protein modification; protein ubiquitination.</text>
</comment>
<dbReference type="PROSITE" id="PS50089">
    <property type="entry name" value="ZF_RING_2"/>
    <property type="match status" value="1"/>
</dbReference>
<protein>
    <recommendedName>
        <fullName evidence="9">RING-type domain-containing protein</fullName>
    </recommendedName>
</protein>
<dbReference type="Proteomes" id="UP000177798">
    <property type="component" value="Chromosome 13"/>
</dbReference>
<evidence type="ECO:0000256" key="3">
    <source>
        <dbReference type="ARBA" id="ARBA00022771"/>
    </source>
</evidence>
<feature type="region of interest" description="Disordered" evidence="8">
    <location>
        <begin position="1"/>
        <end position="68"/>
    </location>
</feature>
<evidence type="ECO:0000313" key="10">
    <source>
        <dbReference type="EMBL" id="APA14852.1"/>
    </source>
</evidence>
<organism evidence="10 11">
    <name type="scientific">Sclerotinia sclerotiorum (strain ATCC 18683 / 1980 / Ss-1)</name>
    <name type="common">White mold</name>
    <name type="synonym">Whetzelinia sclerotiorum</name>
    <dbReference type="NCBI Taxonomy" id="665079"/>
    <lineage>
        <taxon>Eukaryota</taxon>
        <taxon>Fungi</taxon>
        <taxon>Dikarya</taxon>
        <taxon>Ascomycota</taxon>
        <taxon>Pezizomycotina</taxon>
        <taxon>Leotiomycetes</taxon>
        <taxon>Helotiales</taxon>
        <taxon>Sclerotiniaceae</taxon>
        <taxon>Sclerotinia</taxon>
    </lineage>
</organism>
<evidence type="ECO:0000256" key="8">
    <source>
        <dbReference type="SAM" id="MobiDB-lite"/>
    </source>
</evidence>
<dbReference type="UniPathway" id="UPA00143"/>
<dbReference type="GO" id="GO:0016567">
    <property type="term" value="P:protein ubiquitination"/>
    <property type="evidence" value="ECO:0007669"/>
    <property type="project" value="UniProtKB-UniPathway"/>
</dbReference>
<feature type="compositionally biased region" description="Low complexity" evidence="8">
    <location>
        <begin position="46"/>
        <end position="60"/>
    </location>
</feature>
<evidence type="ECO:0000256" key="1">
    <source>
        <dbReference type="ARBA" id="ARBA00004906"/>
    </source>
</evidence>
<dbReference type="InterPro" id="IPR024766">
    <property type="entry name" value="Znf_RING_H2"/>
</dbReference>
<dbReference type="Pfam" id="PF12678">
    <property type="entry name" value="zf-rbx1"/>
    <property type="match status" value="1"/>
</dbReference>
<evidence type="ECO:0000256" key="2">
    <source>
        <dbReference type="ARBA" id="ARBA00022723"/>
    </source>
</evidence>
<dbReference type="AlphaFoldDB" id="A0A1D9QJ56"/>